<proteinExistence type="predicted"/>
<dbReference type="EMBL" id="UZAN01009657">
    <property type="protein sequence ID" value="VDP39624.1"/>
    <property type="molecule type" value="Genomic_DNA"/>
</dbReference>
<name>A0A183A3D9_9TREM</name>
<evidence type="ECO:0000313" key="3">
    <source>
        <dbReference type="EMBL" id="VDP39624.1"/>
    </source>
</evidence>
<dbReference type="Proteomes" id="UP000272942">
    <property type="component" value="Unassembled WGS sequence"/>
</dbReference>
<evidence type="ECO:0000313" key="4">
    <source>
        <dbReference type="Proteomes" id="UP000272942"/>
    </source>
</evidence>
<protein>
    <submittedName>
        <fullName evidence="5">Mitofilin</fullName>
    </submittedName>
</protein>
<evidence type="ECO:0000256" key="1">
    <source>
        <dbReference type="SAM" id="Coils"/>
    </source>
</evidence>
<accession>A0A183A3D9</accession>
<keyword evidence="4" id="KW-1185">Reference proteome</keyword>
<evidence type="ECO:0000313" key="5">
    <source>
        <dbReference type="WBParaSite" id="ECPE_0000147401-mRNA-1"/>
    </source>
</evidence>
<keyword evidence="2" id="KW-1133">Transmembrane helix</keyword>
<keyword evidence="1" id="KW-0175">Coiled coil</keyword>
<gene>
    <name evidence="3" type="ORF">ECPE_LOCUS1475</name>
</gene>
<sequence length="127" mass="14072">MASGPSRSKQVTVAGATAEIGTRLAGSFTRRNLISTFLGASVGFGVGVAFHALWRALVDLYTRRNDTDRLMVELANLKQELMDVRRMLNLNEDKSWKASQLVSHITSCDSRKLLQTFVLKSVVLNFV</sequence>
<reference evidence="5" key="1">
    <citation type="submission" date="2016-06" db="UniProtKB">
        <authorList>
            <consortium name="WormBaseParasite"/>
        </authorList>
    </citation>
    <scope>IDENTIFICATION</scope>
</reference>
<keyword evidence="2" id="KW-0472">Membrane</keyword>
<keyword evidence="2" id="KW-0812">Transmembrane</keyword>
<feature type="coiled-coil region" evidence="1">
    <location>
        <begin position="67"/>
        <end position="94"/>
    </location>
</feature>
<evidence type="ECO:0000256" key="2">
    <source>
        <dbReference type="SAM" id="Phobius"/>
    </source>
</evidence>
<feature type="transmembrane region" description="Helical" evidence="2">
    <location>
        <begin position="33"/>
        <end position="54"/>
    </location>
</feature>
<organism evidence="5">
    <name type="scientific">Echinostoma caproni</name>
    <dbReference type="NCBI Taxonomy" id="27848"/>
    <lineage>
        <taxon>Eukaryota</taxon>
        <taxon>Metazoa</taxon>
        <taxon>Spiralia</taxon>
        <taxon>Lophotrochozoa</taxon>
        <taxon>Platyhelminthes</taxon>
        <taxon>Trematoda</taxon>
        <taxon>Digenea</taxon>
        <taxon>Plagiorchiida</taxon>
        <taxon>Echinostomata</taxon>
        <taxon>Echinostomatoidea</taxon>
        <taxon>Echinostomatidae</taxon>
        <taxon>Echinostoma</taxon>
    </lineage>
</organism>
<dbReference type="AlphaFoldDB" id="A0A183A3D9"/>
<reference evidence="3 4" key="2">
    <citation type="submission" date="2018-11" db="EMBL/GenBank/DDBJ databases">
        <authorList>
            <consortium name="Pathogen Informatics"/>
        </authorList>
    </citation>
    <scope>NUCLEOTIDE SEQUENCE [LARGE SCALE GENOMIC DNA]</scope>
    <source>
        <strain evidence="3 4">Egypt</strain>
    </source>
</reference>
<dbReference type="WBParaSite" id="ECPE_0000147401-mRNA-1">
    <property type="protein sequence ID" value="ECPE_0000147401-mRNA-1"/>
    <property type="gene ID" value="ECPE_0000147401"/>
</dbReference>